<feature type="region of interest" description="Disordered" evidence="1">
    <location>
        <begin position="174"/>
        <end position="266"/>
    </location>
</feature>
<feature type="compositionally biased region" description="Acidic residues" evidence="1">
    <location>
        <begin position="226"/>
        <end position="240"/>
    </location>
</feature>
<dbReference type="InterPro" id="IPR055309">
    <property type="entry name" value="Znf318-like"/>
</dbReference>
<evidence type="ECO:0000313" key="3">
    <source>
        <dbReference type="Proteomes" id="UP001176940"/>
    </source>
</evidence>
<feature type="compositionally biased region" description="Polar residues" evidence="1">
    <location>
        <begin position="245"/>
        <end position="260"/>
    </location>
</feature>
<dbReference type="EMBL" id="CAUEEQ010079088">
    <property type="protein sequence ID" value="CAJ0968245.1"/>
    <property type="molecule type" value="Genomic_DNA"/>
</dbReference>
<dbReference type="PANTHER" id="PTHR15577">
    <property type="entry name" value="ZINC FINGER CONTAINING PROTEIN"/>
    <property type="match status" value="1"/>
</dbReference>
<proteinExistence type="predicted"/>
<dbReference type="Proteomes" id="UP001176940">
    <property type="component" value="Unassembled WGS sequence"/>
</dbReference>
<feature type="region of interest" description="Disordered" evidence="1">
    <location>
        <begin position="404"/>
        <end position="423"/>
    </location>
</feature>
<feature type="compositionally biased region" description="Pro residues" evidence="1">
    <location>
        <begin position="356"/>
        <end position="370"/>
    </location>
</feature>
<comment type="caution">
    <text evidence="2">The sequence shown here is derived from an EMBL/GenBank/DDBJ whole genome shotgun (WGS) entry which is preliminary data.</text>
</comment>
<keyword evidence="3" id="KW-1185">Reference proteome</keyword>
<feature type="compositionally biased region" description="Polar residues" evidence="1">
    <location>
        <begin position="406"/>
        <end position="417"/>
    </location>
</feature>
<evidence type="ECO:0000256" key="1">
    <source>
        <dbReference type="SAM" id="MobiDB-lite"/>
    </source>
</evidence>
<feature type="region of interest" description="Disordered" evidence="1">
    <location>
        <begin position="296"/>
        <end position="371"/>
    </location>
</feature>
<protein>
    <submittedName>
        <fullName evidence="2">Uncharacterized protein</fullName>
    </submittedName>
</protein>
<reference evidence="2" key="1">
    <citation type="submission" date="2023-07" db="EMBL/GenBank/DDBJ databases">
        <authorList>
            <person name="Stuckert A."/>
        </authorList>
    </citation>
    <scope>NUCLEOTIDE SEQUENCE</scope>
</reference>
<dbReference type="PANTHER" id="PTHR15577:SF2">
    <property type="entry name" value="ZINC FINGER PROTEIN 318"/>
    <property type="match status" value="1"/>
</dbReference>
<feature type="region of interest" description="Disordered" evidence="1">
    <location>
        <begin position="1"/>
        <end position="161"/>
    </location>
</feature>
<name>A0ABN9MN94_9NEOB</name>
<evidence type="ECO:0000313" key="2">
    <source>
        <dbReference type="EMBL" id="CAJ0968245.1"/>
    </source>
</evidence>
<sequence length="423" mass="45774">QRHRSPGRRSPSFRSSPARDPRTSGRRTRASPPQQDRYGDVKLLGNDSSLRSCSGDLHISSLPMPKKSILKKRPDVEPSSSDKSPQADMLLSSKDGRSVNSVGAGKSTEKSNLTSESPLSMVVKMDPLTPSTSNSSALAAAAQRPEAPLPQGSNPRTIAPANWTVSSSADFVVQRNVTSKAPPCDPKDSSKVTTHSSTTGNLSTKSSPKSQTAPFSDIRQSRSTEIDDEERFLYGDEEEKMAEQTKAQSDQTVSTPPVKSSENKQEFEKIHDLLKTIGLDIGVAEIGKLAVRTQERLHGKKLSSHRAGPMVNSAELKAKVSEPKEPEPKEPEPQVKAERKEEPAMKTEPVVKPVPKEPPPPVTLPSPAPIPKEKRQLILKNPLPKETIAAPKVEVPVQLPIPCSVSEPTLSPISPSQIPVYPP</sequence>
<gene>
    <name evidence="2" type="ORF">RIMI_LOCUS22938881</name>
</gene>
<feature type="compositionally biased region" description="Basic and acidic residues" evidence="1">
    <location>
        <begin position="316"/>
        <end position="345"/>
    </location>
</feature>
<feature type="non-terminal residue" evidence="2">
    <location>
        <position position="1"/>
    </location>
</feature>
<accession>A0ABN9MN94</accession>
<feature type="compositionally biased region" description="Low complexity" evidence="1">
    <location>
        <begin position="127"/>
        <end position="150"/>
    </location>
</feature>
<organism evidence="2 3">
    <name type="scientific">Ranitomeya imitator</name>
    <name type="common">mimic poison frog</name>
    <dbReference type="NCBI Taxonomy" id="111125"/>
    <lineage>
        <taxon>Eukaryota</taxon>
        <taxon>Metazoa</taxon>
        <taxon>Chordata</taxon>
        <taxon>Craniata</taxon>
        <taxon>Vertebrata</taxon>
        <taxon>Euteleostomi</taxon>
        <taxon>Amphibia</taxon>
        <taxon>Batrachia</taxon>
        <taxon>Anura</taxon>
        <taxon>Neobatrachia</taxon>
        <taxon>Hyloidea</taxon>
        <taxon>Dendrobatidae</taxon>
        <taxon>Dendrobatinae</taxon>
        <taxon>Ranitomeya</taxon>
    </lineage>
</organism>
<feature type="compositionally biased region" description="Polar residues" evidence="1">
    <location>
        <begin position="191"/>
        <end position="214"/>
    </location>
</feature>